<evidence type="ECO:0000256" key="4">
    <source>
        <dbReference type="ARBA" id="ARBA00022630"/>
    </source>
</evidence>
<dbReference type="PROSITE" id="PS51318">
    <property type="entry name" value="TAT"/>
    <property type="match status" value="1"/>
</dbReference>
<dbReference type="STRING" id="405564.SAMN04487905_11462"/>
<evidence type="ECO:0000256" key="12">
    <source>
        <dbReference type="ARBA" id="ARBA00049645"/>
    </source>
</evidence>
<dbReference type="PANTHER" id="PTHR47470">
    <property type="entry name" value="CHOLESTEROL OXIDASE"/>
    <property type="match status" value="1"/>
</dbReference>
<dbReference type="Gene3D" id="3.50.50.60">
    <property type="entry name" value="FAD/NAD(P)-binding domain"/>
    <property type="match status" value="1"/>
</dbReference>
<protein>
    <recommendedName>
        <fullName evidence="14">Cholesterol oxidase</fullName>
        <ecNumber evidence="13">1.1.3.6</ecNumber>
        <ecNumber evidence="11">5.3.3.1</ecNumber>
    </recommendedName>
    <alternativeName>
        <fullName evidence="15">Cholesterol isomerase</fullName>
    </alternativeName>
</protein>
<keyword evidence="7" id="KW-0443">Lipid metabolism</keyword>
<evidence type="ECO:0000256" key="7">
    <source>
        <dbReference type="ARBA" id="ARBA00023098"/>
    </source>
</evidence>
<keyword evidence="5" id="KW-0274">FAD</keyword>
<keyword evidence="19" id="KW-1185">Reference proteome</keyword>
<dbReference type="InterPro" id="IPR036188">
    <property type="entry name" value="FAD/NAD-bd_sf"/>
</dbReference>
<keyword evidence="3" id="KW-0153">Cholesterol metabolism</keyword>
<dbReference type="InterPro" id="IPR007867">
    <property type="entry name" value="GMC_OxRtase_C"/>
</dbReference>
<evidence type="ECO:0000256" key="9">
    <source>
        <dbReference type="ARBA" id="ARBA00023221"/>
    </source>
</evidence>
<comment type="cofactor">
    <cofactor evidence="1">
        <name>FAD</name>
        <dbReference type="ChEBI" id="CHEBI:57692"/>
    </cofactor>
</comment>
<dbReference type="Pfam" id="PF05199">
    <property type="entry name" value="GMC_oxred_C"/>
    <property type="match status" value="1"/>
</dbReference>
<dbReference type="GO" id="GO:0016995">
    <property type="term" value="F:cholesterol oxidase activity"/>
    <property type="evidence" value="ECO:0007669"/>
    <property type="project" value="UniProtKB-EC"/>
</dbReference>
<evidence type="ECO:0000313" key="19">
    <source>
        <dbReference type="Proteomes" id="UP000199497"/>
    </source>
</evidence>
<dbReference type="InterPro" id="IPR006311">
    <property type="entry name" value="TAT_signal"/>
</dbReference>
<dbReference type="SUPFAM" id="SSF51905">
    <property type="entry name" value="FAD/NAD(P)-binding domain"/>
    <property type="match status" value="1"/>
</dbReference>
<evidence type="ECO:0000256" key="2">
    <source>
        <dbReference type="ARBA" id="ARBA00010790"/>
    </source>
</evidence>
<dbReference type="GO" id="GO:0008203">
    <property type="term" value="P:cholesterol metabolic process"/>
    <property type="evidence" value="ECO:0007669"/>
    <property type="project" value="UniProtKB-KW"/>
</dbReference>
<comment type="pathway">
    <text evidence="12">Steroid metabolism; cholesterol degradation.</text>
</comment>
<gene>
    <name evidence="18" type="ORF">SAMN04487905_11462</name>
</gene>
<dbReference type="Pfam" id="PF13450">
    <property type="entry name" value="NAD_binding_8"/>
    <property type="match status" value="1"/>
</dbReference>
<keyword evidence="8" id="KW-1207">Sterol metabolism</keyword>
<dbReference type="Proteomes" id="UP000199497">
    <property type="component" value="Unassembled WGS sequence"/>
</dbReference>
<dbReference type="InterPro" id="IPR000172">
    <property type="entry name" value="GMC_OxRdtase_N"/>
</dbReference>
<evidence type="ECO:0000256" key="1">
    <source>
        <dbReference type="ARBA" id="ARBA00001974"/>
    </source>
</evidence>
<evidence type="ECO:0000256" key="10">
    <source>
        <dbReference type="ARBA" id="ARBA00023235"/>
    </source>
</evidence>
<dbReference type="AlphaFoldDB" id="A0A1H0WRY4"/>
<keyword evidence="10" id="KW-0413">Isomerase</keyword>
<evidence type="ECO:0000256" key="13">
    <source>
        <dbReference type="ARBA" id="ARBA00049723"/>
    </source>
</evidence>
<dbReference type="Gene3D" id="3.30.410.10">
    <property type="entry name" value="Cholesterol Oxidase, domain 2"/>
    <property type="match status" value="1"/>
</dbReference>
<dbReference type="GO" id="GO:0004769">
    <property type="term" value="F:steroid Delta-isomerase activity"/>
    <property type="evidence" value="ECO:0007669"/>
    <property type="project" value="UniProtKB-EC"/>
</dbReference>
<dbReference type="SUPFAM" id="SSF54373">
    <property type="entry name" value="FAD-linked reductases, C-terminal domain"/>
    <property type="match status" value="1"/>
</dbReference>
<accession>A0A1H0WRY4</accession>
<evidence type="ECO:0000256" key="15">
    <source>
        <dbReference type="ARBA" id="ARBA00049778"/>
    </source>
</evidence>
<evidence type="ECO:0000256" key="5">
    <source>
        <dbReference type="ARBA" id="ARBA00022827"/>
    </source>
</evidence>
<evidence type="ECO:0000313" key="18">
    <source>
        <dbReference type="EMBL" id="SDP93245.1"/>
    </source>
</evidence>
<proteinExistence type="inferred from homology"/>
<dbReference type="Pfam" id="PF00732">
    <property type="entry name" value="GMC_oxred_N"/>
    <property type="match status" value="1"/>
</dbReference>
<keyword evidence="9" id="KW-0753">Steroid metabolism</keyword>
<evidence type="ECO:0000256" key="6">
    <source>
        <dbReference type="ARBA" id="ARBA00023002"/>
    </source>
</evidence>
<dbReference type="PANTHER" id="PTHR47470:SF1">
    <property type="entry name" value="FAD-DEPENDENT OXIDOREDUCTASE 2 FAD BINDING DOMAIN-CONTAINING PROTEIN"/>
    <property type="match status" value="1"/>
</dbReference>
<evidence type="ECO:0000256" key="3">
    <source>
        <dbReference type="ARBA" id="ARBA00022548"/>
    </source>
</evidence>
<keyword evidence="4" id="KW-0285">Flavoprotein</keyword>
<organism evidence="18 19">
    <name type="scientific">Actinopolyspora xinjiangensis</name>
    <dbReference type="NCBI Taxonomy" id="405564"/>
    <lineage>
        <taxon>Bacteria</taxon>
        <taxon>Bacillati</taxon>
        <taxon>Actinomycetota</taxon>
        <taxon>Actinomycetes</taxon>
        <taxon>Actinopolysporales</taxon>
        <taxon>Actinopolysporaceae</taxon>
        <taxon>Actinopolyspora</taxon>
    </lineage>
</organism>
<evidence type="ECO:0000256" key="11">
    <source>
        <dbReference type="ARBA" id="ARBA00038856"/>
    </source>
</evidence>
<comment type="similarity">
    <text evidence="2">Belongs to the GMC oxidoreductase family.</text>
</comment>
<dbReference type="GO" id="GO:0050660">
    <property type="term" value="F:flavin adenine dinucleotide binding"/>
    <property type="evidence" value="ECO:0007669"/>
    <property type="project" value="InterPro"/>
</dbReference>
<dbReference type="InterPro" id="IPR052542">
    <property type="entry name" value="Cholesterol_Oxidase"/>
</dbReference>
<evidence type="ECO:0000259" key="17">
    <source>
        <dbReference type="Pfam" id="PF05199"/>
    </source>
</evidence>
<evidence type="ECO:0000259" key="16">
    <source>
        <dbReference type="Pfam" id="PF00732"/>
    </source>
</evidence>
<dbReference type="PROSITE" id="PS50007">
    <property type="entry name" value="PIPLC_X_DOMAIN"/>
    <property type="match status" value="1"/>
</dbReference>
<keyword evidence="6" id="KW-0560">Oxidoreductase</keyword>
<sequence length="530" mass="57162">MPGSLGRRELLKGTAATAALGMTTSTAGTASAAPTVSEHRRAVVIGSGFGGSIAALRLARAGVRVLMLERGIRWRTGPNAETFPHMFSPDRRASWLTPGPVLTGSPPSAWWPYTGVLERVRGVGMDILCGSGVGGGSLVYHGMTIQPSAEHFTRSMPRGLDYERFDRDYYRRVESVLRPAGIPDDLLHAPEYRAVKQFHDHVSRAGMEPYRVPLPIDWNFARRELRGEMTPSYTTGDVLYGVNNGGKRSVDVTYLAAAEATGRVRVATLHVVRDIERAPSGKWVVWVDHITTDGTVREHKRITTDALFLGAGSAGTTRLLVKAGAKGLIPDLPEAVGTNWGNNGDRIFFWTPLGDSPGPLQGGPACMGVRDWDNPDGPVTVVHGPVPFPVDLGTTSVIGFGIVRPRGEFRYDPHRDDAVPHWSRTYDAELTGRIRERIRSIVGGSLTDRLTNITLDATAFDTTTFHPLGGATIGTVCDTHGRVLGQRGLYVTDGALIPGSTGACNPSMTIAALAERNMDEIVAREVGNVF</sequence>
<dbReference type="RefSeq" id="WP_092604134.1">
    <property type="nucleotide sequence ID" value="NZ_FNJR01000014.1"/>
</dbReference>
<dbReference type="OrthoDB" id="3587784at2"/>
<evidence type="ECO:0000256" key="14">
    <source>
        <dbReference type="ARBA" id="ARBA00049744"/>
    </source>
</evidence>
<reference evidence="19" key="1">
    <citation type="submission" date="2016-10" db="EMBL/GenBank/DDBJ databases">
        <authorList>
            <person name="Varghese N."/>
            <person name="Submissions S."/>
        </authorList>
    </citation>
    <scope>NUCLEOTIDE SEQUENCE [LARGE SCALE GENOMIC DNA]</scope>
    <source>
        <strain evidence="19">DSM 46732</strain>
    </source>
</reference>
<name>A0A1H0WRY4_9ACTN</name>
<feature type="domain" description="Glucose-methanol-choline oxidoreductase N-terminal" evidence="16">
    <location>
        <begin position="127"/>
        <end position="325"/>
    </location>
</feature>
<dbReference type="EMBL" id="FNJR01000014">
    <property type="protein sequence ID" value="SDP93245.1"/>
    <property type="molecule type" value="Genomic_DNA"/>
</dbReference>
<feature type="domain" description="Glucose-methanol-choline oxidoreductase C-terminal" evidence="17">
    <location>
        <begin position="459"/>
        <end position="514"/>
    </location>
</feature>
<evidence type="ECO:0000256" key="8">
    <source>
        <dbReference type="ARBA" id="ARBA00023166"/>
    </source>
</evidence>
<dbReference type="EC" id="1.1.3.6" evidence="13"/>
<dbReference type="EC" id="5.3.3.1" evidence="11"/>